<accession>A0A840ZL42</accession>
<keyword evidence="3" id="KW-1185">Reference proteome</keyword>
<evidence type="ECO:0000256" key="1">
    <source>
        <dbReference type="SAM" id="Phobius"/>
    </source>
</evidence>
<organism evidence="2 3">
    <name type="scientific">Methylorubrum rhodinum</name>
    <dbReference type="NCBI Taxonomy" id="29428"/>
    <lineage>
        <taxon>Bacteria</taxon>
        <taxon>Pseudomonadati</taxon>
        <taxon>Pseudomonadota</taxon>
        <taxon>Alphaproteobacteria</taxon>
        <taxon>Hyphomicrobiales</taxon>
        <taxon>Methylobacteriaceae</taxon>
        <taxon>Methylorubrum</taxon>
    </lineage>
</organism>
<name>A0A840ZL42_9HYPH</name>
<reference evidence="2 3" key="1">
    <citation type="submission" date="2020-08" db="EMBL/GenBank/DDBJ databases">
        <title>Genomic Encyclopedia of Type Strains, Phase IV (KMG-IV): sequencing the most valuable type-strain genomes for metagenomic binning, comparative biology and taxonomic classification.</title>
        <authorList>
            <person name="Goeker M."/>
        </authorList>
    </citation>
    <scope>NUCLEOTIDE SEQUENCE [LARGE SCALE GENOMIC DNA]</scope>
    <source>
        <strain evidence="2 3">DSM 2163</strain>
    </source>
</reference>
<dbReference type="Proteomes" id="UP000583454">
    <property type="component" value="Unassembled WGS sequence"/>
</dbReference>
<comment type="caution">
    <text evidence="2">The sequence shown here is derived from an EMBL/GenBank/DDBJ whole genome shotgun (WGS) entry which is preliminary data.</text>
</comment>
<dbReference type="AlphaFoldDB" id="A0A840ZL42"/>
<protein>
    <submittedName>
        <fullName evidence="2">Uncharacterized protein</fullName>
    </submittedName>
</protein>
<evidence type="ECO:0000313" key="2">
    <source>
        <dbReference type="EMBL" id="MBB5757681.1"/>
    </source>
</evidence>
<dbReference type="EMBL" id="JACHOP010000008">
    <property type="protein sequence ID" value="MBB5757681.1"/>
    <property type="molecule type" value="Genomic_DNA"/>
</dbReference>
<keyword evidence="1" id="KW-1133">Transmembrane helix</keyword>
<feature type="transmembrane region" description="Helical" evidence="1">
    <location>
        <begin position="61"/>
        <end position="85"/>
    </location>
</feature>
<keyword evidence="1" id="KW-0812">Transmembrane</keyword>
<keyword evidence="1" id="KW-0472">Membrane</keyword>
<feature type="transmembrane region" description="Helical" evidence="1">
    <location>
        <begin position="36"/>
        <end position="54"/>
    </location>
</feature>
<proteinExistence type="predicted"/>
<gene>
    <name evidence="2" type="ORF">HNR00_002395</name>
</gene>
<sequence length="93" mass="9212">MISLVVPLWPGLAASLALGLAIGALAGVPRVRATRIAAGLPLLALGLLLGLAGLDTVPGRAGLWIEIAALVLACYLAGCSLGALARMLSGRTS</sequence>
<dbReference type="RefSeq" id="WP_183569429.1">
    <property type="nucleotide sequence ID" value="NZ_JACHOP010000008.1"/>
</dbReference>
<evidence type="ECO:0000313" key="3">
    <source>
        <dbReference type="Proteomes" id="UP000583454"/>
    </source>
</evidence>